<dbReference type="GO" id="GO:0046394">
    <property type="term" value="P:carboxylic acid biosynthetic process"/>
    <property type="evidence" value="ECO:0007669"/>
    <property type="project" value="UniProtKB-ARBA"/>
</dbReference>
<organism evidence="4 5">
    <name type="scientific">candidate division NPL-UPA2 bacterium Unc8</name>
    <dbReference type="NCBI Taxonomy" id="1980939"/>
    <lineage>
        <taxon>Bacteria</taxon>
    </lineage>
</organism>
<reference evidence="4 5" key="1">
    <citation type="submission" date="2018-08" db="EMBL/GenBank/DDBJ databases">
        <title>Draft genome of candidate division NPL-UPA2 bacterium Unc8 that adapted to ultra-basic serpentinizing groundwater.</title>
        <authorList>
            <person name="Ishii S."/>
            <person name="Suzuki S."/>
            <person name="Nealson K.H."/>
        </authorList>
    </citation>
    <scope>NUCLEOTIDE SEQUENCE [LARGE SCALE GENOMIC DNA]</scope>
    <source>
        <strain evidence="4">Unc8</strain>
    </source>
</reference>
<dbReference type="InterPro" id="IPR043131">
    <property type="entry name" value="BCAT-like_N"/>
</dbReference>
<gene>
    <name evidence="4" type="ORF">B9J77_03820</name>
</gene>
<accession>A0A399FVN8</accession>
<proteinExistence type="inferred from homology"/>
<evidence type="ECO:0000313" key="4">
    <source>
        <dbReference type="EMBL" id="RII00047.1"/>
    </source>
</evidence>
<evidence type="ECO:0000256" key="3">
    <source>
        <dbReference type="ARBA" id="ARBA00022898"/>
    </source>
</evidence>
<name>A0A399FVN8_UNCN2</name>
<dbReference type="Gene3D" id="3.20.10.10">
    <property type="entry name" value="D-amino Acid Aminotransferase, subunit A, domain 2"/>
    <property type="match status" value="1"/>
</dbReference>
<dbReference type="GO" id="GO:0005829">
    <property type="term" value="C:cytosol"/>
    <property type="evidence" value="ECO:0007669"/>
    <property type="project" value="TreeGrafter"/>
</dbReference>
<dbReference type="InterPro" id="IPR036038">
    <property type="entry name" value="Aminotransferase-like"/>
</dbReference>
<dbReference type="GO" id="GO:0008652">
    <property type="term" value="P:amino acid biosynthetic process"/>
    <property type="evidence" value="ECO:0007669"/>
    <property type="project" value="UniProtKB-ARBA"/>
</dbReference>
<keyword evidence="4" id="KW-0032">Aminotransferase</keyword>
<keyword evidence="4" id="KW-0808">Transferase</keyword>
<dbReference type="Proteomes" id="UP000266287">
    <property type="component" value="Unassembled WGS sequence"/>
</dbReference>
<comment type="caution">
    <text evidence="4">The sequence shown here is derived from an EMBL/GenBank/DDBJ whole genome shotgun (WGS) entry which is preliminary data.</text>
</comment>
<evidence type="ECO:0000256" key="1">
    <source>
        <dbReference type="ARBA" id="ARBA00001933"/>
    </source>
</evidence>
<protein>
    <submittedName>
        <fullName evidence="4">Branched-chain amino acid aminotransferase</fullName>
    </submittedName>
</protein>
<dbReference type="Pfam" id="PF01063">
    <property type="entry name" value="Aminotran_4"/>
    <property type="match status" value="1"/>
</dbReference>
<dbReference type="EMBL" id="NDHY01000008">
    <property type="protein sequence ID" value="RII00047.1"/>
    <property type="molecule type" value="Genomic_DNA"/>
</dbReference>
<dbReference type="AlphaFoldDB" id="A0A399FVN8"/>
<dbReference type="PANTHER" id="PTHR42743:SF11">
    <property type="entry name" value="AMINODEOXYCHORISMATE LYASE"/>
    <property type="match status" value="1"/>
</dbReference>
<keyword evidence="3" id="KW-0663">Pyridoxal phosphate</keyword>
<evidence type="ECO:0000313" key="5">
    <source>
        <dbReference type="Proteomes" id="UP000266287"/>
    </source>
</evidence>
<dbReference type="InterPro" id="IPR050571">
    <property type="entry name" value="Class-IV_PLP-Dep_Aminotrnsfr"/>
</dbReference>
<dbReference type="GO" id="GO:0008483">
    <property type="term" value="F:transaminase activity"/>
    <property type="evidence" value="ECO:0007669"/>
    <property type="project" value="UniProtKB-KW"/>
</dbReference>
<comment type="similarity">
    <text evidence="2">Belongs to the class-IV pyridoxal-phosphate-dependent aminotransferase family.</text>
</comment>
<dbReference type="InterPro" id="IPR043132">
    <property type="entry name" value="BCAT-like_C"/>
</dbReference>
<dbReference type="InterPro" id="IPR001544">
    <property type="entry name" value="Aminotrans_IV"/>
</dbReference>
<evidence type="ECO:0000256" key="2">
    <source>
        <dbReference type="ARBA" id="ARBA00009320"/>
    </source>
</evidence>
<sequence>MGIIYFNGNLTEEKAVISPVDRGFLYGDGVFETMRSYGGRIFHQEEHLVRLFHSAEVISLKIPYTISRLKEATSETLLANRLSNAYIRITVSRGDGIGLIPPSSPGGNLLIVVQKVPLFPKRWYTDGLSGVVVKIKKDSRSPLSSIKSLNYLPNILAKIEAQARNAEEGIILNSDCLLSSATASNIFLVSGGKLFTPSLRSSILAGITRRTVIEIVQKLGHEVCETEIRKEELARADEAFLTSSVREIVPLTSVDEAPIGGGKAGEITKKITYAYRDLVRSLINKT</sequence>
<dbReference type="FunFam" id="3.20.10.10:FF:000002">
    <property type="entry name" value="D-alanine aminotransferase"/>
    <property type="match status" value="1"/>
</dbReference>
<dbReference type="Gene3D" id="3.30.470.10">
    <property type="match status" value="1"/>
</dbReference>
<dbReference type="PANTHER" id="PTHR42743">
    <property type="entry name" value="AMINO-ACID AMINOTRANSFERASE"/>
    <property type="match status" value="1"/>
</dbReference>
<dbReference type="SUPFAM" id="SSF56752">
    <property type="entry name" value="D-aminoacid aminotransferase-like PLP-dependent enzymes"/>
    <property type="match status" value="1"/>
</dbReference>
<comment type="cofactor">
    <cofactor evidence="1">
        <name>pyridoxal 5'-phosphate</name>
        <dbReference type="ChEBI" id="CHEBI:597326"/>
    </cofactor>
</comment>